<accession>L8JSP2</accession>
<dbReference type="SUPFAM" id="SSF52540">
    <property type="entry name" value="P-loop containing nucleoside triphosphate hydrolases"/>
    <property type="match status" value="1"/>
</dbReference>
<dbReference type="EMBL" id="AMZN01000044">
    <property type="protein sequence ID" value="ELR71213.1"/>
    <property type="molecule type" value="Genomic_DNA"/>
</dbReference>
<dbReference type="Gene3D" id="3.40.50.300">
    <property type="entry name" value="P-loop containing nucleotide triphosphate hydrolases"/>
    <property type="match status" value="1"/>
</dbReference>
<dbReference type="AlphaFoldDB" id="L8JSP2"/>
<keyword evidence="1 4" id="KW-0808">Transferase</keyword>
<comment type="caution">
    <text evidence="4">The sequence shown here is derived from an EMBL/GenBank/DDBJ whole genome shotgun (WGS) entry which is preliminary data.</text>
</comment>
<dbReference type="eggNOG" id="COG0457">
    <property type="taxonomic scope" value="Bacteria"/>
</dbReference>
<gene>
    <name evidence="4" type="ORF">C900_03017</name>
</gene>
<dbReference type="STRING" id="1237149.C900_03017"/>
<keyword evidence="5" id="KW-1185">Reference proteome</keyword>
<dbReference type="InterPro" id="IPR000863">
    <property type="entry name" value="Sulfotransferase_dom"/>
</dbReference>
<dbReference type="RefSeq" id="WP_009580354.1">
    <property type="nucleotide sequence ID" value="NZ_AMZN01000044.1"/>
</dbReference>
<organism evidence="4 5">
    <name type="scientific">Fulvivirga imtechensis AK7</name>
    <dbReference type="NCBI Taxonomy" id="1237149"/>
    <lineage>
        <taxon>Bacteria</taxon>
        <taxon>Pseudomonadati</taxon>
        <taxon>Bacteroidota</taxon>
        <taxon>Cytophagia</taxon>
        <taxon>Cytophagales</taxon>
        <taxon>Fulvivirgaceae</taxon>
        <taxon>Fulvivirga</taxon>
    </lineage>
</organism>
<evidence type="ECO:0000313" key="4">
    <source>
        <dbReference type="EMBL" id="ELR71213.1"/>
    </source>
</evidence>
<proteinExistence type="predicted"/>
<dbReference type="Proteomes" id="UP000011135">
    <property type="component" value="Unassembled WGS sequence"/>
</dbReference>
<evidence type="ECO:0000313" key="5">
    <source>
        <dbReference type="Proteomes" id="UP000011135"/>
    </source>
</evidence>
<feature type="domain" description="Sulfotransferase" evidence="3">
    <location>
        <begin position="37"/>
        <end position="258"/>
    </location>
</feature>
<dbReference type="InterPro" id="IPR037359">
    <property type="entry name" value="NST/OST"/>
</dbReference>
<dbReference type="GO" id="GO:0008146">
    <property type="term" value="F:sulfotransferase activity"/>
    <property type="evidence" value="ECO:0007669"/>
    <property type="project" value="InterPro"/>
</dbReference>
<name>L8JSP2_9BACT</name>
<evidence type="ECO:0000256" key="1">
    <source>
        <dbReference type="ARBA" id="ARBA00022679"/>
    </source>
</evidence>
<dbReference type="Pfam" id="PF00685">
    <property type="entry name" value="Sulfotransfer_1"/>
    <property type="match status" value="1"/>
</dbReference>
<dbReference type="InterPro" id="IPR027417">
    <property type="entry name" value="P-loop_NTPase"/>
</dbReference>
<sequence>MTRLIQKSVNVSKRIFFRMEKWLYYNGWLEPSRLVLPDFLCIGSQKAGTTWLYENLRQHPDLFLPDRKELNYFSSKYRFFGMPLSAYSHYFQEAKGMKGEITPYENLPVRRIRFIKKIIPSLKLILIIRNPVDRMWASVLMYLVSAQKKQFEDISDKEFTRMFHEPDLFSRGDYPAILKNWRSVFPENQLHICFYDDLVSHPKQFLRDIFVFLEVSTEPGWSQFPVENVFNKSPEYPCPQHLRNYLKNMYYDSLKKLSQEFPHQTEKYS</sequence>
<evidence type="ECO:0000259" key="3">
    <source>
        <dbReference type="Pfam" id="PF00685"/>
    </source>
</evidence>
<protein>
    <submittedName>
        <fullName evidence="4">Sulfotransferase</fullName>
    </submittedName>
</protein>
<dbReference type="PANTHER" id="PTHR10605">
    <property type="entry name" value="HEPARAN SULFATE SULFOTRANSFERASE"/>
    <property type="match status" value="1"/>
</dbReference>
<evidence type="ECO:0000256" key="2">
    <source>
        <dbReference type="ARBA" id="ARBA00023180"/>
    </source>
</evidence>
<dbReference type="OrthoDB" id="981508at2"/>
<dbReference type="PANTHER" id="PTHR10605:SF56">
    <property type="entry name" value="BIFUNCTIONAL HEPARAN SULFATE N-DEACETYLASE_N-SULFOTRANSFERASE"/>
    <property type="match status" value="1"/>
</dbReference>
<reference evidence="4 5" key="1">
    <citation type="submission" date="2012-12" db="EMBL/GenBank/DDBJ databases">
        <title>Genome assembly of Fulvivirga imtechensis AK7.</title>
        <authorList>
            <person name="Nupur N."/>
            <person name="Khatri I."/>
            <person name="Kumar R."/>
            <person name="Subramanian S."/>
            <person name="Pinnaka A."/>
        </authorList>
    </citation>
    <scope>NUCLEOTIDE SEQUENCE [LARGE SCALE GENOMIC DNA]</scope>
    <source>
        <strain evidence="4 5">AK7</strain>
    </source>
</reference>
<keyword evidence="2" id="KW-0325">Glycoprotein</keyword>